<evidence type="ECO:0000313" key="8">
    <source>
        <dbReference type="Proteomes" id="UP001596274"/>
    </source>
</evidence>
<accession>A0ABD5SZ74</accession>
<comment type="similarity">
    <text evidence="1">Belongs to the FabD family.</text>
</comment>
<name>A0ABD5SZ74_9EURY</name>
<dbReference type="InterPro" id="IPR024925">
    <property type="entry name" value="Malonyl_CoA-ACP_transAc"/>
</dbReference>
<dbReference type="InterPro" id="IPR050858">
    <property type="entry name" value="Mal-CoA-ACP_Trans/PKS_FabD"/>
</dbReference>
<dbReference type="SUPFAM" id="SSF55048">
    <property type="entry name" value="Probable ACP-binding domain of malonyl-CoA ACP transacylase"/>
    <property type="match status" value="1"/>
</dbReference>
<feature type="domain" description="Malonyl-CoA:ACP transacylase (MAT)" evidence="6">
    <location>
        <begin position="6"/>
        <end position="309"/>
    </location>
</feature>
<proteinExistence type="inferred from homology"/>
<comment type="caution">
    <text evidence="7">The sequence shown here is derived from an EMBL/GenBank/DDBJ whole genome shotgun (WGS) entry which is preliminary data.</text>
</comment>
<dbReference type="Gene3D" id="3.30.70.250">
    <property type="entry name" value="Malonyl-CoA ACP transacylase, ACP-binding"/>
    <property type="match status" value="1"/>
</dbReference>
<dbReference type="GO" id="GO:0004314">
    <property type="term" value="F:[acyl-carrier-protein] S-malonyltransferase activity"/>
    <property type="evidence" value="ECO:0007669"/>
    <property type="project" value="UniProtKB-EC"/>
</dbReference>
<dbReference type="PANTHER" id="PTHR42681">
    <property type="entry name" value="MALONYL-COA-ACYL CARRIER PROTEIN TRANSACYLASE, MITOCHONDRIAL"/>
    <property type="match status" value="1"/>
</dbReference>
<comment type="catalytic activity">
    <reaction evidence="5">
        <text>holo-[ACP] + malonyl-CoA = malonyl-[ACP] + CoA</text>
        <dbReference type="Rhea" id="RHEA:41792"/>
        <dbReference type="Rhea" id="RHEA-COMP:9623"/>
        <dbReference type="Rhea" id="RHEA-COMP:9685"/>
        <dbReference type="ChEBI" id="CHEBI:57287"/>
        <dbReference type="ChEBI" id="CHEBI:57384"/>
        <dbReference type="ChEBI" id="CHEBI:64479"/>
        <dbReference type="ChEBI" id="CHEBI:78449"/>
        <dbReference type="EC" id="2.3.1.39"/>
    </reaction>
</comment>
<keyword evidence="4 7" id="KW-0012">Acyltransferase</keyword>
<sequence>MTTAFVFPGQGSQQPGMGEAFYEAWSETRTQLDALSDVLDDDLVALCADADTEVATLRETHNAQPALFGLGVAVYEGVVARTGVTPDYVAGHSLGHFTALAVADTLSPADGVRLVRRRGELLAAAGQEAGPGTMLAVLLADPDDVAAVCASCNGVGVGLYNGPQQTVISGTCAGVAAVREELDARTRARFRELDVAAAFHSPVMASAVDDVDQVMASVDLTPASIPVVSDVSRRIYTDPEVARRDLAAQVTSAVDWHGVVGRLREEGVERFVVFPPAESLASLVERIAPEAEVVALDTPDAIENLSSRVEVTDDG</sequence>
<dbReference type="EMBL" id="JBHSWT010000047">
    <property type="protein sequence ID" value="MFC6770374.1"/>
    <property type="molecule type" value="Genomic_DNA"/>
</dbReference>
<dbReference type="InterPro" id="IPR016036">
    <property type="entry name" value="Malonyl_transacylase_ACP-bd"/>
</dbReference>
<dbReference type="AlphaFoldDB" id="A0ABD5SZ74"/>
<evidence type="ECO:0000256" key="1">
    <source>
        <dbReference type="ARBA" id="ARBA00008217"/>
    </source>
</evidence>
<dbReference type="InterPro" id="IPR001227">
    <property type="entry name" value="Ac_transferase_dom_sf"/>
</dbReference>
<evidence type="ECO:0000256" key="4">
    <source>
        <dbReference type="ARBA" id="ARBA00023315"/>
    </source>
</evidence>
<dbReference type="EC" id="2.3.1.39" evidence="2"/>
<keyword evidence="3 7" id="KW-0808">Transferase</keyword>
<reference evidence="7 8" key="1">
    <citation type="journal article" date="2019" name="Int. J. Syst. Evol. Microbiol.">
        <title>The Global Catalogue of Microorganisms (GCM) 10K type strain sequencing project: providing services to taxonomists for standard genome sequencing and annotation.</title>
        <authorList>
            <consortium name="The Broad Institute Genomics Platform"/>
            <consortium name="The Broad Institute Genome Sequencing Center for Infectious Disease"/>
            <person name="Wu L."/>
            <person name="Ma J."/>
        </authorList>
    </citation>
    <scope>NUCLEOTIDE SEQUENCE [LARGE SCALE GENOMIC DNA]</scope>
    <source>
        <strain evidence="7 8">PJ61</strain>
    </source>
</reference>
<evidence type="ECO:0000256" key="2">
    <source>
        <dbReference type="ARBA" id="ARBA00013258"/>
    </source>
</evidence>
<evidence type="ECO:0000256" key="5">
    <source>
        <dbReference type="ARBA" id="ARBA00048462"/>
    </source>
</evidence>
<dbReference type="InterPro" id="IPR016035">
    <property type="entry name" value="Acyl_Trfase/lysoPLipase"/>
</dbReference>
<gene>
    <name evidence="7" type="ORF">ACFQDD_02340</name>
</gene>
<evidence type="ECO:0000256" key="3">
    <source>
        <dbReference type="ARBA" id="ARBA00022679"/>
    </source>
</evidence>
<dbReference type="Pfam" id="PF00698">
    <property type="entry name" value="Acyl_transf_1"/>
    <property type="match status" value="1"/>
</dbReference>
<evidence type="ECO:0000313" key="7">
    <source>
        <dbReference type="EMBL" id="MFC6770374.1"/>
    </source>
</evidence>
<dbReference type="InterPro" id="IPR014043">
    <property type="entry name" value="Acyl_transferase_dom"/>
</dbReference>
<protein>
    <recommendedName>
        <fullName evidence="2">[acyl-carrier-protein] S-malonyltransferase</fullName>
        <ecNumber evidence="2">2.3.1.39</ecNumber>
    </recommendedName>
</protein>
<dbReference type="PANTHER" id="PTHR42681:SF1">
    <property type="entry name" value="MALONYL-COA-ACYL CARRIER PROTEIN TRANSACYLASE, MITOCHONDRIAL"/>
    <property type="match status" value="1"/>
</dbReference>
<keyword evidence="8" id="KW-1185">Reference proteome</keyword>
<dbReference type="Gene3D" id="3.40.366.10">
    <property type="entry name" value="Malonyl-Coenzyme A Acyl Carrier Protein, domain 2"/>
    <property type="match status" value="1"/>
</dbReference>
<dbReference type="PIRSF" id="PIRSF000446">
    <property type="entry name" value="Mct"/>
    <property type="match status" value="1"/>
</dbReference>
<dbReference type="SUPFAM" id="SSF52151">
    <property type="entry name" value="FabD/lysophospholipase-like"/>
    <property type="match status" value="1"/>
</dbReference>
<evidence type="ECO:0000259" key="6">
    <source>
        <dbReference type="SMART" id="SM00827"/>
    </source>
</evidence>
<organism evidence="7 8">
    <name type="scientific">Halorubrum pallidum</name>
    <dbReference type="NCBI Taxonomy" id="1526114"/>
    <lineage>
        <taxon>Archaea</taxon>
        <taxon>Methanobacteriati</taxon>
        <taxon>Methanobacteriota</taxon>
        <taxon>Stenosarchaea group</taxon>
        <taxon>Halobacteria</taxon>
        <taxon>Halobacteriales</taxon>
        <taxon>Haloferacaceae</taxon>
        <taxon>Halorubrum</taxon>
    </lineage>
</organism>
<dbReference type="Proteomes" id="UP001596274">
    <property type="component" value="Unassembled WGS sequence"/>
</dbReference>
<dbReference type="SMART" id="SM00827">
    <property type="entry name" value="PKS_AT"/>
    <property type="match status" value="1"/>
</dbReference>